<dbReference type="Proteomes" id="UP000824219">
    <property type="component" value="Linkage Group LG26"/>
</dbReference>
<accession>A0A9D3N3F2</accession>
<proteinExistence type="predicted"/>
<dbReference type="AlphaFoldDB" id="A0A9D3N3F2"/>
<evidence type="ECO:0000313" key="1">
    <source>
        <dbReference type="EMBL" id="KAG7315866.1"/>
    </source>
</evidence>
<reference evidence="1 2" key="1">
    <citation type="submission" date="2021-06" db="EMBL/GenBank/DDBJ databases">
        <title>Chromosome-level genome assembly of the red-tail catfish (Hemibagrus wyckioides).</title>
        <authorList>
            <person name="Shao F."/>
        </authorList>
    </citation>
    <scope>NUCLEOTIDE SEQUENCE [LARGE SCALE GENOMIC DNA]</scope>
    <source>
        <strain evidence="1">EC202008001</strain>
        <tissue evidence="1">Blood</tissue>
    </source>
</reference>
<sequence>MQICRSAIVLADLGGDECKTPKGICAHRKDEGLASGSSDANLSSLALGYASKRLACAGAVSFQSKIQHRSLARTMQRNVSDATGFWNVLWLQLIFAVKL</sequence>
<name>A0A9D3N3F2_9TELE</name>
<dbReference type="EMBL" id="JAHKSW010000026">
    <property type="protein sequence ID" value="KAG7315866.1"/>
    <property type="molecule type" value="Genomic_DNA"/>
</dbReference>
<evidence type="ECO:0000313" key="2">
    <source>
        <dbReference type="Proteomes" id="UP000824219"/>
    </source>
</evidence>
<organism evidence="1 2">
    <name type="scientific">Hemibagrus wyckioides</name>
    <dbReference type="NCBI Taxonomy" id="337641"/>
    <lineage>
        <taxon>Eukaryota</taxon>
        <taxon>Metazoa</taxon>
        <taxon>Chordata</taxon>
        <taxon>Craniata</taxon>
        <taxon>Vertebrata</taxon>
        <taxon>Euteleostomi</taxon>
        <taxon>Actinopterygii</taxon>
        <taxon>Neopterygii</taxon>
        <taxon>Teleostei</taxon>
        <taxon>Ostariophysi</taxon>
        <taxon>Siluriformes</taxon>
        <taxon>Bagridae</taxon>
        <taxon>Hemibagrus</taxon>
    </lineage>
</organism>
<keyword evidence="2" id="KW-1185">Reference proteome</keyword>
<gene>
    <name evidence="1" type="ORF">KOW79_020732</name>
</gene>
<protein>
    <submittedName>
        <fullName evidence="1">Uncharacterized protein</fullName>
    </submittedName>
</protein>
<comment type="caution">
    <text evidence="1">The sequence shown here is derived from an EMBL/GenBank/DDBJ whole genome shotgun (WGS) entry which is preliminary data.</text>
</comment>